<evidence type="ECO:0000259" key="11">
    <source>
        <dbReference type="PROSITE" id="PS50989"/>
    </source>
</evidence>
<dbReference type="GO" id="GO:2001295">
    <property type="term" value="P:malonyl-CoA biosynthetic process"/>
    <property type="evidence" value="ECO:0007669"/>
    <property type="project" value="UniProtKB-UniRule"/>
</dbReference>
<name>A0A1Y4LNQ9_9FIRM</name>
<dbReference type="HAMAP" id="MF_00823">
    <property type="entry name" value="AcetylCoA_CT_alpha"/>
    <property type="match status" value="1"/>
</dbReference>
<dbReference type="Gene3D" id="3.90.226.10">
    <property type="entry name" value="2-enoyl-CoA Hydratase, Chain A, domain 1"/>
    <property type="match status" value="1"/>
</dbReference>
<dbReference type="PANTHER" id="PTHR42853">
    <property type="entry name" value="ACETYL-COENZYME A CARBOXYLASE CARBOXYL TRANSFERASE SUBUNIT ALPHA"/>
    <property type="match status" value="1"/>
</dbReference>
<dbReference type="InterPro" id="IPR029045">
    <property type="entry name" value="ClpP/crotonase-like_dom_sf"/>
</dbReference>
<protein>
    <recommendedName>
        <fullName evidence="10">Acetyl-coenzyme A carboxylase carboxyl transferase subunit alpha</fullName>
        <shortName evidence="10">ACCase subunit alpha</shortName>
        <shortName evidence="10">Acetyl-CoA carboxylase carboxyltransferase subunit alpha</shortName>
        <ecNumber evidence="10">2.1.3.15</ecNumber>
    </recommendedName>
</protein>
<comment type="caution">
    <text evidence="12">The sequence shown here is derived from an EMBL/GenBank/DDBJ whole genome shotgun (WGS) entry which is preliminary data.</text>
</comment>
<comment type="catalytic activity">
    <reaction evidence="9 10">
        <text>N(6)-carboxybiotinyl-L-lysyl-[protein] + acetyl-CoA = N(6)-biotinyl-L-lysyl-[protein] + malonyl-CoA</text>
        <dbReference type="Rhea" id="RHEA:54728"/>
        <dbReference type="Rhea" id="RHEA-COMP:10505"/>
        <dbReference type="Rhea" id="RHEA-COMP:10506"/>
        <dbReference type="ChEBI" id="CHEBI:57288"/>
        <dbReference type="ChEBI" id="CHEBI:57384"/>
        <dbReference type="ChEBI" id="CHEBI:83144"/>
        <dbReference type="ChEBI" id="CHEBI:83145"/>
        <dbReference type="EC" id="2.1.3.15"/>
    </reaction>
</comment>
<evidence type="ECO:0000256" key="5">
    <source>
        <dbReference type="ARBA" id="ARBA00022832"/>
    </source>
</evidence>
<accession>A0A1Y4LNQ9</accession>
<dbReference type="EC" id="2.1.3.15" evidence="10"/>
<dbReference type="PROSITE" id="PS50989">
    <property type="entry name" value="COA_CT_CTER"/>
    <property type="match status" value="1"/>
</dbReference>
<evidence type="ECO:0000256" key="8">
    <source>
        <dbReference type="ARBA" id="ARBA00023160"/>
    </source>
</evidence>
<keyword evidence="3 10" id="KW-0808">Transferase</keyword>
<dbReference type="Pfam" id="PF03255">
    <property type="entry name" value="ACCA"/>
    <property type="match status" value="1"/>
</dbReference>
<comment type="subunit">
    <text evidence="10">Acetyl-CoA carboxylase is a heterohexamer composed of biotin carboxyl carrier protein (AccB), biotin carboxylase (AccC) and two subunits each of ACCase subunit alpha (AccA) and ACCase subunit beta (AccD).</text>
</comment>
<dbReference type="EMBL" id="NFKM01000022">
    <property type="protein sequence ID" value="OUP57159.1"/>
    <property type="molecule type" value="Genomic_DNA"/>
</dbReference>
<reference evidence="13" key="1">
    <citation type="submission" date="2017-04" db="EMBL/GenBank/DDBJ databases">
        <title>Function of individual gut microbiota members based on whole genome sequencing of pure cultures obtained from chicken caecum.</title>
        <authorList>
            <person name="Medvecky M."/>
            <person name="Cejkova D."/>
            <person name="Polansky O."/>
            <person name="Karasova D."/>
            <person name="Kubasova T."/>
            <person name="Cizek A."/>
            <person name="Rychlik I."/>
        </authorList>
    </citation>
    <scope>NUCLEOTIDE SEQUENCE [LARGE SCALE GENOMIC DNA]</scope>
    <source>
        <strain evidence="13">An178</strain>
    </source>
</reference>
<evidence type="ECO:0000256" key="3">
    <source>
        <dbReference type="ARBA" id="ARBA00022679"/>
    </source>
</evidence>
<evidence type="ECO:0000313" key="13">
    <source>
        <dbReference type="Proteomes" id="UP000195447"/>
    </source>
</evidence>
<dbReference type="GO" id="GO:0003989">
    <property type="term" value="F:acetyl-CoA carboxylase activity"/>
    <property type="evidence" value="ECO:0007669"/>
    <property type="project" value="InterPro"/>
</dbReference>
<keyword evidence="7 10" id="KW-0443">Lipid metabolism</keyword>
<comment type="pathway">
    <text evidence="1 10">Lipid metabolism; malonyl-CoA biosynthesis; malonyl-CoA from acetyl-CoA: step 1/1.</text>
</comment>
<dbReference type="AlphaFoldDB" id="A0A1Y4LNQ9"/>
<dbReference type="InterPro" id="IPR011763">
    <property type="entry name" value="COA_CT_C"/>
</dbReference>
<dbReference type="UniPathway" id="UPA00655">
    <property type="reaction ID" value="UER00711"/>
</dbReference>
<organism evidence="12 13">
    <name type="scientific">Faecalitalea cylindroides</name>
    <dbReference type="NCBI Taxonomy" id="39483"/>
    <lineage>
        <taxon>Bacteria</taxon>
        <taxon>Bacillati</taxon>
        <taxon>Bacillota</taxon>
        <taxon>Erysipelotrichia</taxon>
        <taxon>Erysipelotrichales</taxon>
        <taxon>Erysipelotrichaceae</taxon>
        <taxon>Faecalitalea</taxon>
    </lineage>
</organism>
<comment type="similarity">
    <text evidence="10">Belongs to the AccA family.</text>
</comment>
<dbReference type="NCBIfam" id="TIGR00513">
    <property type="entry name" value="accA"/>
    <property type="match status" value="1"/>
</dbReference>
<keyword evidence="10" id="KW-0963">Cytoplasm</keyword>
<evidence type="ECO:0000256" key="10">
    <source>
        <dbReference type="HAMAP-Rule" id="MF_00823"/>
    </source>
</evidence>
<dbReference type="GO" id="GO:0006633">
    <property type="term" value="P:fatty acid biosynthetic process"/>
    <property type="evidence" value="ECO:0007669"/>
    <property type="project" value="UniProtKB-KW"/>
</dbReference>
<proteinExistence type="inferred from homology"/>
<evidence type="ECO:0000256" key="7">
    <source>
        <dbReference type="ARBA" id="ARBA00023098"/>
    </source>
</evidence>
<keyword evidence="8 10" id="KW-0275">Fatty acid biosynthesis</keyword>
<evidence type="ECO:0000256" key="4">
    <source>
        <dbReference type="ARBA" id="ARBA00022741"/>
    </source>
</evidence>
<dbReference type="PANTHER" id="PTHR42853:SF3">
    <property type="entry name" value="ACETYL-COENZYME A CARBOXYLASE CARBOXYL TRANSFERASE SUBUNIT ALPHA, CHLOROPLASTIC"/>
    <property type="match status" value="1"/>
</dbReference>
<keyword evidence="13" id="KW-1185">Reference proteome</keyword>
<dbReference type="SUPFAM" id="SSF52096">
    <property type="entry name" value="ClpP/crotonase"/>
    <property type="match status" value="1"/>
</dbReference>
<dbReference type="GO" id="GO:0016743">
    <property type="term" value="F:carboxyl- or carbamoyltransferase activity"/>
    <property type="evidence" value="ECO:0007669"/>
    <property type="project" value="UniProtKB-UniRule"/>
</dbReference>
<gene>
    <name evidence="10" type="primary">accA</name>
    <name evidence="12" type="ORF">B5F14_09155</name>
</gene>
<comment type="function">
    <text evidence="10">Component of the acetyl coenzyme A carboxylase (ACC) complex. First, biotin carboxylase catalyzes the carboxylation of biotin on its carrier protein (BCCP) and then the CO(2) group is transferred by the carboxyltransferase to acetyl-CoA to form malonyl-CoA.</text>
</comment>
<evidence type="ECO:0000256" key="1">
    <source>
        <dbReference type="ARBA" id="ARBA00004956"/>
    </source>
</evidence>
<evidence type="ECO:0000256" key="6">
    <source>
        <dbReference type="ARBA" id="ARBA00022840"/>
    </source>
</evidence>
<evidence type="ECO:0000313" key="12">
    <source>
        <dbReference type="EMBL" id="OUP57159.1"/>
    </source>
</evidence>
<dbReference type="Proteomes" id="UP000195447">
    <property type="component" value="Unassembled WGS sequence"/>
</dbReference>
<sequence length="311" mass="35158">MNLKEAQQKINEIKIQQMQIDEKDLDMWNDYQRQIETIQKETIMTPWDHVELARRPDRPKAQDYIDLLFDEFVELHGDRKSLDDPAMLCGLGSFHGMPVTILAQSKGKTVEENLKQHFGMPQPEGYRKALRLAKQAEKFNRPIITFVDTPGAYPGKEAEEKGQAQAIADCLYTFSSLKTPVICFVLSEGGSGGALALSVADKIFMLEYAVYSILSPEGFASILWKDGSRAKEACDVMKLTSKDLLEKKVIDEIVPEPFGGAASNLQSVVDKMDLMLKKTLNELTKMKTSALVEKRYEKFRHLGEGSWKMSR</sequence>
<dbReference type="PRINTS" id="PR01069">
    <property type="entry name" value="ACCCTRFRASEA"/>
</dbReference>
<keyword evidence="2 10" id="KW-0444">Lipid biosynthesis</keyword>
<evidence type="ECO:0000256" key="9">
    <source>
        <dbReference type="ARBA" id="ARBA00049152"/>
    </source>
</evidence>
<keyword evidence="4 10" id="KW-0547">Nucleotide-binding</keyword>
<comment type="subcellular location">
    <subcellularLocation>
        <location evidence="10">Cytoplasm</location>
    </subcellularLocation>
</comment>
<dbReference type="NCBIfam" id="NF041504">
    <property type="entry name" value="AccA_sub"/>
    <property type="match status" value="1"/>
</dbReference>
<dbReference type="InterPro" id="IPR001095">
    <property type="entry name" value="Acetyl_CoA_COase_a_su"/>
</dbReference>
<dbReference type="RefSeq" id="WP_087159090.1">
    <property type="nucleotide sequence ID" value="NZ_NFKM01000022.1"/>
</dbReference>
<dbReference type="GO" id="GO:0005524">
    <property type="term" value="F:ATP binding"/>
    <property type="evidence" value="ECO:0007669"/>
    <property type="project" value="UniProtKB-KW"/>
</dbReference>
<keyword evidence="6 10" id="KW-0067">ATP-binding</keyword>
<dbReference type="GO" id="GO:0009317">
    <property type="term" value="C:acetyl-CoA carboxylase complex"/>
    <property type="evidence" value="ECO:0007669"/>
    <property type="project" value="InterPro"/>
</dbReference>
<feature type="domain" description="CoA carboxyltransferase C-terminal" evidence="11">
    <location>
        <begin position="30"/>
        <end position="286"/>
    </location>
</feature>
<dbReference type="NCBIfam" id="NF004344">
    <property type="entry name" value="PRK05724.1"/>
    <property type="match status" value="1"/>
</dbReference>
<evidence type="ECO:0000256" key="2">
    <source>
        <dbReference type="ARBA" id="ARBA00022516"/>
    </source>
</evidence>
<keyword evidence="5 10" id="KW-0276">Fatty acid metabolism</keyword>